<comment type="caution">
    <text evidence="4">The sequence shown here is derived from an EMBL/GenBank/DDBJ whole genome shotgun (WGS) entry which is preliminary data.</text>
</comment>
<keyword evidence="2" id="KW-0012">Acyltransferase</keyword>
<protein>
    <submittedName>
        <fullName evidence="4">GNAT family N-acetyltransferase</fullName>
    </submittedName>
</protein>
<name>A0A3M2J7Z4_9CELL</name>
<dbReference type="InterPro" id="IPR000182">
    <property type="entry name" value="GNAT_dom"/>
</dbReference>
<gene>
    <name evidence="4" type="ORF">EBM89_15945</name>
</gene>
<dbReference type="GO" id="GO:0016747">
    <property type="term" value="F:acyltransferase activity, transferring groups other than amino-acyl groups"/>
    <property type="evidence" value="ECO:0007669"/>
    <property type="project" value="InterPro"/>
</dbReference>
<dbReference type="SUPFAM" id="SSF55729">
    <property type="entry name" value="Acyl-CoA N-acyltransferases (Nat)"/>
    <property type="match status" value="1"/>
</dbReference>
<dbReference type="Pfam" id="PF00583">
    <property type="entry name" value="Acetyltransf_1"/>
    <property type="match status" value="1"/>
</dbReference>
<feature type="non-terminal residue" evidence="4">
    <location>
        <position position="128"/>
    </location>
</feature>
<feature type="domain" description="N-acetyltransferase" evidence="3">
    <location>
        <begin position="10"/>
        <end position="128"/>
    </location>
</feature>
<evidence type="ECO:0000256" key="2">
    <source>
        <dbReference type="ARBA" id="ARBA00023315"/>
    </source>
</evidence>
<proteinExistence type="predicted"/>
<dbReference type="Proteomes" id="UP000269289">
    <property type="component" value="Unassembled WGS sequence"/>
</dbReference>
<sequence>MVDASPTPGPDTRRVNGALDGADAAAVRALAAAAAATDGVPPLSEQPLLWLTGGGPDVVHLLAGTGSDLVGYAQADLRDPALATAEVVVHPAHRRHGTGSALLAALRDAATARGADHVDVWAHGDLPA</sequence>
<evidence type="ECO:0000313" key="5">
    <source>
        <dbReference type="Proteomes" id="UP000269289"/>
    </source>
</evidence>
<dbReference type="RefSeq" id="WP_122150643.1">
    <property type="nucleotide sequence ID" value="NZ_RFFI01000103.1"/>
</dbReference>
<organism evidence="4 5">
    <name type="scientific">Cellulomonas triticagri</name>
    <dbReference type="NCBI Taxonomy" id="2483352"/>
    <lineage>
        <taxon>Bacteria</taxon>
        <taxon>Bacillati</taxon>
        <taxon>Actinomycetota</taxon>
        <taxon>Actinomycetes</taxon>
        <taxon>Micrococcales</taxon>
        <taxon>Cellulomonadaceae</taxon>
        <taxon>Cellulomonas</taxon>
    </lineage>
</organism>
<dbReference type="EMBL" id="RFFI01000103">
    <property type="protein sequence ID" value="RMI06608.1"/>
    <property type="molecule type" value="Genomic_DNA"/>
</dbReference>
<keyword evidence="5" id="KW-1185">Reference proteome</keyword>
<evidence type="ECO:0000256" key="1">
    <source>
        <dbReference type="ARBA" id="ARBA00022679"/>
    </source>
</evidence>
<dbReference type="PANTHER" id="PTHR43877">
    <property type="entry name" value="AMINOALKYLPHOSPHONATE N-ACETYLTRANSFERASE-RELATED-RELATED"/>
    <property type="match status" value="1"/>
</dbReference>
<reference evidence="4 5" key="1">
    <citation type="submission" date="2018-10" db="EMBL/GenBank/DDBJ databases">
        <title>Isolation, diversity and antifungal activity of actinobacteria from wheat.</title>
        <authorList>
            <person name="Han C."/>
        </authorList>
    </citation>
    <scope>NUCLEOTIDE SEQUENCE [LARGE SCALE GENOMIC DNA]</scope>
    <source>
        <strain evidence="4 5">NEAU-YY56</strain>
    </source>
</reference>
<evidence type="ECO:0000313" key="4">
    <source>
        <dbReference type="EMBL" id="RMI06608.1"/>
    </source>
</evidence>
<dbReference type="PROSITE" id="PS51186">
    <property type="entry name" value="GNAT"/>
    <property type="match status" value="1"/>
</dbReference>
<dbReference type="AlphaFoldDB" id="A0A3M2J7Z4"/>
<dbReference type="OrthoDB" id="3208058at2"/>
<accession>A0A3M2J7Z4</accession>
<dbReference type="Gene3D" id="3.40.630.30">
    <property type="match status" value="1"/>
</dbReference>
<dbReference type="InterPro" id="IPR050832">
    <property type="entry name" value="Bact_Acetyltransf"/>
</dbReference>
<keyword evidence="1 4" id="KW-0808">Transferase</keyword>
<dbReference type="InterPro" id="IPR016181">
    <property type="entry name" value="Acyl_CoA_acyltransferase"/>
</dbReference>
<evidence type="ECO:0000259" key="3">
    <source>
        <dbReference type="PROSITE" id="PS51186"/>
    </source>
</evidence>